<proteinExistence type="predicted"/>
<organism evidence="3 4">
    <name type="scientific">Tahibacter soli</name>
    <dbReference type="NCBI Taxonomy" id="2983605"/>
    <lineage>
        <taxon>Bacteria</taxon>
        <taxon>Pseudomonadati</taxon>
        <taxon>Pseudomonadota</taxon>
        <taxon>Gammaproteobacteria</taxon>
        <taxon>Lysobacterales</taxon>
        <taxon>Rhodanobacteraceae</taxon>
        <taxon>Tahibacter</taxon>
    </lineage>
</organism>
<feature type="domain" description="Mce/MlaD" evidence="2">
    <location>
        <begin position="40"/>
        <end position="116"/>
    </location>
</feature>
<evidence type="ECO:0000256" key="1">
    <source>
        <dbReference type="SAM" id="Phobius"/>
    </source>
</evidence>
<keyword evidence="1" id="KW-0812">Transmembrane</keyword>
<dbReference type="InterPro" id="IPR003399">
    <property type="entry name" value="Mce/MlaD"/>
</dbReference>
<sequence>METRASYVLIGAFTLTVFIAALLFVMWIGKLSLDREWDYYDIVFKEAVTGLTVGGAVQYNGIQVGDVRKLSLANDDPRQVVIRVRLFGGTPVKTDTKASLNLVGLTGVTVIQLSGGSPAAPRLTAAAGDEYPRIVADASALQTLLASGQDVAVNANDVLARVGTLLSDENMSHVARSLEHIDQVTGAVADQRAELKAAIATLATTSARLEDTLARVDALAASARTLVDREGRLTLASARAWLDSVRRTTDTANAVLDENRAAIAGFGRDGLSQISPAVAELRSTLRSIRAVAARLRENPAAYLLGQEPVKEFEPR</sequence>
<evidence type="ECO:0000313" key="3">
    <source>
        <dbReference type="EMBL" id="MDC8011680.1"/>
    </source>
</evidence>
<gene>
    <name evidence="3" type="ORF">OD750_003880</name>
</gene>
<accession>A0A9X3YI99</accession>
<evidence type="ECO:0000259" key="2">
    <source>
        <dbReference type="Pfam" id="PF02470"/>
    </source>
</evidence>
<keyword evidence="4" id="KW-1185">Reference proteome</keyword>
<reference evidence="3" key="1">
    <citation type="submission" date="2023-02" db="EMBL/GenBank/DDBJ databases">
        <title>Tahibacter soli sp. nov. isolated from soil.</title>
        <authorList>
            <person name="Baek J.H."/>
            <person name="Lee J.K."/>
            <person name="Choi D.G."/>
            <person name="Jeon C.O."/>
        </authorList>
    </citation>
    <scope>NUCLEOTIDE SEQUENCE</scope>
    <source>
        <strain evidence="3">BL</strain>
    </source>
</reference>
<dbReference type="PANTHER" id="PTHR36698">
    <property type="entry name" value="BLL5892 PROTEIN"/>
    <property type="match status" value="1"/>
</dbReference>
<keyword evidence="1" id="KW-1133">Transmembrane helix</keyword>
<comment type="caution">
    <text evidence="3">The sequence shown here is derived from an EMBL/GenBank/DDBJ whole genome shotgun (WGS) entry which is preliminary data.</text>
</comment>
<dbReference type="EMBL" id="JAOVZO020000003">
    <property type="protein sequence ID" value="MDC8011680.1"/>
    <property type="molecule type" value="Genomic_DNA"/>
</dbReference>
<dbReference type="RefSeq" id="WP_263542895.1">
    <property type="nucleotide sequence ID" value="NZ_JAOVZO020000003.1"/>
</dbReference>
<evidence type="ECO:0000313" key="4">
    <source>
        <dbReference type="Proteomes" id="UP001139971"/>
    </source>
</evidence>
<protein>
    <submittedName>
        <fullName evidence="3">MlaD family protein</fullName>
    </submittedName>
</protein>
<dbReference type="AlphaFoldDB" id="A0A9X3YI99"/>
<dbReference type="Proteomes" id="UP001139971">
    <property type="component" value="Unassembled WGS sequence"/>
</dbReference>
<feature type="transmembrane region" description="Helical" evidence="1">
    <location>
        <begin position="6"/>
        <end position="28"/>
    </location>
</feature>
<keyword evidence="1" id="KW-0472">Membrane</keyword>
<name>A0A9X3YI99_9GAMM</name>
<dbReference type="PANTHER" id="PTHR36698:SF2">
    <property type="entry name" value="MCE_MLAD DOMAIN-CONTAINING PROTEIN"/>
    <property type="match status" value="1"/>
</dbReference>
<dbReference type="Pfam" id="PF02470">
    <property type="entry name" value="MlaD"/>
    <property type="match status" value="1"/>
</dbReference>